<comment type="caution">
    <text evidence="1">The sequence shown here is derived from an EMBL/GenBank/DDBJ whole genome shotgun (WGS) entry which is preliminary data.</text>
</comment>
<sequence length="203" mass="21775">MNHLGTIVEISDGSAGASSAGNSGQASMTYQIINEVGPLLKDSVQEATFDLPANKFATTIKIRAVADASAARHGESPNFVASIRRKECKSLAESVAAIPNRPSSVPAVVATQQLLRKLTLLIERIQSIATEANSREILRQVRDTFLDGQWDLYETPGTADKVAGILTKLSSLSRVEMADIKQSSRTLEQSGFLLAGFMVNDGR</sequence>
<reference evidence="1 2" key="1">
    <citation type="submission" date="2019-02" db="EMBL/GenBank/DDBJ databases">
        <title>Deep-cultivation of Planctomycetes and their phenomic and genomic characterization uncovers novel biology.</title>
        <authorList>
            <person name="Wiegand S."/>
            <person name="Jogler M."/>
            <person name="Boedeker C."/>
            <person name="Pinto D."/>
            <person name="Vollmers J."/>
            <person name="Rivas-Marin E."/>
            <person name="Kohn T."/>
            <person name="Peeters S.H."/>
            <person name="Heuer A."/>
            <person name="Rast P."/>
            <person name="Oberbeckmann S."/>
            <person name="Bunk B."/>
            <person name="Jeske O."/>
            <person name="Meyerdierks A."/>
            <person name="Storesund J.E."/>
            <person name="Kallscheuer N."/>
            <person name="Luecker S."/>
            <person name="Lage O.M."/>
            <person name="Pohl T."/>
            <person name="Merkel B.J."/>
            <person name="Hornburger P."/>
            <person name="Mueller R.-W."/>
            <person name="Bruemmer F."/>
            <person name="Labrenz M."/>
            <person name="Spormann A.M."/>
            <person name="Op Den Camp H."/>
            <person name="Overmann J."/>
            <person name="Amann R."/>
            <person name="Jetten M.S.M."/>
            <person name="Mascher T."/>
            <person name="Medema M.H."/>
            <person name="Devos D.P."/>
            <person name="Kaster A.-K."/>
            <person name="Ovreas L."/>
            <person name="Rohde M."/>
            <person name="Galperin M.Y."/>
            <person name="Jogler C."/>
        </authorList>
    </citation>
    <scope>NUCLEOTIDE SEQUENCE [LARGE SCALE GENOMIC DNA]</scope>
    <source>
        <strain evidence="1 2">Pla52n</strain>
    </source>
</reference>
<dbReference type="Proteomes" id="UP000320176">
    <property type="component" value="Unassembled WGS sequence"/>
</dbReference>
<evidence type="ECO:0000313" key="2">
    <source>
        <dbReference type="Proteomes" id="UP000320176"/>
    </source>
</evidence>
<organism evidence="1 2">
    <name type="scientific">Stieleria varia</name>
    <dbReference type="NCBI Taxonomy" id="2528005"/>
    <lineage>
        <taxon>Bacteria</taxon>
        <taxon>Pseudomonadati</taxon>
        <taxon>Planctomycetota</taxon>
        <taxon>Planctomycetia</taxon>
        <taxon>Pirellulales</taxon>
        <taxon>Pirellulaceae</taxon>
        <taxon>Stieleria</taxon>
    </lineage>
</organism>
<keyword evidence="2" id="KW-1185">Reference proteome</keyword>
<accession>A0A5C6B426</accession>
<gene>
    <name evidence="1" type="ORF">Pla52n_19620</name>
</gene>
<dbReference type="AlphaFoldDB" id="A0A5C6B426"/>
<dbReference type="RefSeq" id="WP_146519347.1">
    <property type="nucleotide sequence ID" value="NZ_CP151726.1"/>
</dbReference>
<protein>
    <submittedName>
        <fullName evidence="1">Uncharacterized protein</fullName>
    </submittedName>
</protein>
<evidence type="ECO:0000313" key="1">
    <source>
        <dbReference type="EMBL" id="TWU06241.1"/>
    </source>
</evidence>
<dbReference type="EMBL" id="SJPN01000002">
    <property type="protein sequence ID" value="TWU06241.1"/>
    <property type="molecule type" value="Genomic_DNA"/>
</dbReference>
<name>A0A5C6B426_9BACT</name>
<proteinExistence type="predicted"/>